<evidence type="ECO:0000313" key="2">
    <source>
        <dbReference type="EMBL" id="ORX68776.1"/>
    </source>
</evidence>
<gene>
    <name evidence="2" type="ORF">DL89DRAFT_268553</name>
</gene>
<comment type="caution">
    <text evidence="2">The sequence shown here is derived from an EMBL/GenBank/DDBJ whole genome shotgun (WGS) entry which is preliminary data.</text>
</comment>
<dbReference type="OrthoDB" id="17066at2759"/>
<evidence type="ECO:0000256" key="1">
    <source>
        <dbReference type="SAM" id="Coils"/>
    </source>
</evidence>
<dbReference type="GeneID" id="63804606"/>
<dbReference type="AlphaFoldDB" id="A0A1Y1W6A2"/>
<feature type="coiled-coil region" evidence="1">
    <location>
        <begin position="74"/>
        <end position="101"/>
    </location>
</feature>
<keyword evidence="3" id="KW-1185">Reference proteome</keyword>
<dbReference type="RefSeq" id="XP_040742558.1">
    <property type="nucleotide sequence ID" value="XM_040887958.1"/>
</dbReference>
<organism evidence="2 3">
    <name type="scientific">Linderina pennispora</name>
    <dbReference type="NCBI Taxonomy" id="61395"/>
    <lineage>
        <taxon>Eukaryota</taxon>
        <taxon>Fungi</taxon>
        <taxon>Fungi incertae sedis</taxon>
        <taxon>Zoopagomycota</taxon>
        <taxon>Kickxellomycotina</taxon>
        <taxon>Kickxellomycetes</taxon>
        <taxon>Kickxellales</taxon>
        <taxon>Kickxellaceae</taxon>
        <taxon>Linderina</taxon>
    </lineage>
</organism>
<keyword evidence="1" id="KW-0175">Coiled coil</keyword>
<accession>A0A1Y1W6A2</accession>
<reference evidence="2 3" key="1">
    <citation type="submission" date="2016-07" db="EMBL/GenBank/DDBJ databases">
        <title>Pervasive Adenine N6-methylation of Active Genes in Fungi.</title>
        <authorList>
            <consortium name="DOE Joint Genome Institute"/>
            <person name="Mondo S.J."/>
            <person name="Dannebaum R.O."/>
            <person name="Kuo R.C."/>
            <person name="Labutti K."/>
            <person name="Haridas S."/>
            <person name="Kuo A."/>
            <person name="Salamov A."/>
            <person name="Ahrendt S.R."/>
            <person name="Lipzen A."/>
            <person name="Sullivan W."/>
            <person name="Andreopoulos W.B."/>
            <person name="Clum A."/>
            <person name="Lindquist E."/>
            <person name="Daum C."/>
            <person name="Ramamoorthy G.K."/>
            <person name="Gryganskyi A."/>
            <person name="Culley D."/>
            <person name="Magnuson J.K."/>
            <person name="James T.Y."/>
            <person name="O'Malley M.A."/>
            <person name="Stajich J.E."/>
            <person name="Spatafora J.W."/>
            <person name="Visel A."/>
            <person name="Grigoriev I.V."/>
        </authorList>
    </citation>
    <scope>NUCLEOTIDE SEQUENCE [LARGE SCALE GENOMIC DNA]</scope>
    <source>
        <strain evidence="2 3">ATCC 12442</strain>
    </source>
</reference>
<proteinExistence type="predicted"/>
<sequence>MVSRNVERHALNALMDIYKAGRSWDGWNSDGVTLANSLINDLLQLRNSQEPAVWHPSTTLLFPDLASKYTTAMLSSARTKLNQLMHKISMMQKQIDRMLAAADELTKLIPPAASAQSAEPLAFGSLQKFSDWAHVNAVEFRSTHAAQLLSTIECLEQNSEAPPDALDSDRQMTNLSIWLHAPGLKESRLSDTCPLTVADFDDMLRAELGIDEI</sequence>
<name>A0A1Y1W6A2_9FUNG</name>
<dbReference type="EMBL" id="MCFD01000009">
    <property type="protein sequence ID" value="ORX68776.1"/>
    <property type="molecule type" value="Genomic_DNA"/>
</dbReference>
<evidence type="ECO:0000313" key="3">
    <source>
        <dbReference type="Proteomes" id="UP000193922"/>
    </source>
</evidence>
<dbReference type="Proteomes" id="UP000193922">
    <property type="component" value="Unassembled WGS sequence"/>
</dbReference>
<protein>
    <submittedName>
        <fullName evidence="2">Uncharacterized protein</fullName>
    </submittedName>
</protein>